<dbReference type="PROSITE" id="PS50893">
    <property type="entry name" value="ABC_TRANSPORTER_2"/>
    <property type="match status" value="1"/>
</dbReference>
<dbReference type="CDD" id="cd18542">
    <property type="entry name" value="ABC_6TM_YknU_like"/>
    <property type="match status" value="1"/>
</dbReference>
<dbReference type="Gene3D" id="3.40.50.300">
    <property type="entry name" value="P-loop containing nucleotide triphosphate hydrolases"/>
    <property type="match status" value="1"/>
</dbReference>
<name>U4KPK5_9MOLU</name>
<dbReference type="PANTHER" id="PTHR43394">
    <property type="entry name" value="ATP-DEPENDENT PERMEASE MDL1, MITOCHONDRIAL"/>
    <property type="match status" value="1"/>
</dbReference>
<evidence type="ECO:0000256" key="1">
    <source>
        <dbReference type="ARBA" id="ARBA00004651"/>
    </source>
</evidence>
<evidence type="ECO:0000256" key="2">
    <source>
        <dbReference type="ARBA" id="ARBA00005417"/>
    </source>
</evidence>
<dbReference type="SMART" id="SM00382">
    <property type="entry name" value="AAA"/>
    <property type="match status" value="1"/>
</dbReference>
<gene>
    <name evidence="14" type="ORF">BN85312840</name>
</gene>
<dbReference type="GO" id="GO:0005524">
    <property type="term" value="F:ATP binding"/>
    <property type="evidence" value="ECO:0007669"/>
    <property type="project" value="UniProtKB-KW"/>
</dbReference>
<dbReference type="GO" id="GO:0005886">
    <property type="term" value="C:plasma membrane"/>
    <property type="evidence" value="ECO:0007669"/>
    <property type="project" value="UniProtKB-SubCell"/>
</dbReference>
<dbReference type="Gene3D" id="1.20.1560.10">
    <property type="entry name" value="ABC transporter type 1, transmembrane domain"/>
    <property type="match status" value="1"/>
</dbReference>
<feature type="transmembrane region" description="Helical" evidence="11">
    <location>
        <begin position="287"/>
        <end position="306"/>
    </location>
</feature>
<dbReference type="Pfam" id="PF00005">
    <property type="entry name" value="ABC_tran"/>
    <property type="match status" value="1"/>
</dbReference>
<evidence type="ECO:0000259" key="12">
    <source>
        <dbReference type="PROSITE" id="PS50893"/>
    </source>
</evidence>
<dbReference type="STRING" id="61635.BN85312840"/>
<dbReference type="PANTHER" id="PTHR43394:SF1">
    <property type="entry name" value="ATP-BINDING CASSETTE SUB-FAMILY B MEMBER 10, MITOCHONDRIAL"/>
    <property type="match status" value="1"/>
</dbReference>
<dbReference type="SUPFAM" id="SSF90123">
    <property type="entry name" value="ABC transporter transmembrane region"/>
    <property type="match status" value="1"/>
</dbReference>
<dbReference type="InterPro" id="IPR003593">
    <property type="entry name" value="AAA+_ATPase"/>
</dbReference>
<dbReference type="PROSITE" id="PS50929">
    <property type="entry name" value="ABC_TM1F"/>
    <property type="match status" value="1"/>
</dbReference>
<evidence type="ECO:0000256" key="4">
    <source>
        <dbReference type="ARBA" id="ARBA00022475"/>
    </source>
</evidence>
<dbReference type="InterPro" id="IPR036640">
    <property type="entry name" value="ABC1_TM_sf"/>
</dbReference>
<evidence type="ECO:0000256" key="7">
    <source>
        <dbReference type="ARBA" id="ARBA00022840"/>
    </source>
</evidence>
<keyword evidence="10" id="KW-0175">Coiled coil</keyword>
<keyword evidence="4" id="KW-1003">Cell membrane</keyword>
<evidence type="ECO:0000256" key="10">
    <source>
        <dbReference type="SAM" id="Coils"/>
    </source>
</evidence>
<keyword evidence="6" id="KW-0547">Nucleotide-binding</keyword>
<evidence type="ECO:0000313" key="14">
    <source>
        <dbReference type="EMBL" id="CCV66305.1"/>
    </source>
</evidence>
<feature type="coiled-coil region" evidence="10">
    <location>
        <begin position="228"/>
        <end position="255"/>
    </location>
</feature>
<dbReference type="InterPro" id="IPR011527">
    <property type="entry name" value="ABC1_TM_dom"/>
</dbReference>
<keyword evidence="15" id="KW-1185">Reference proteome</keyword>
<dbReference type="InterPro" id="IPR003439">
    <property type="entry name" value="ABC_transporter-like_ATP-bd"/>
</dbReference>
<feature type="transmembrane region" description="Helical" evidence="11">
    <location>
        <begin position="12"/>
        <end position="34"/>
    </location>
</feature>
<dbReference type="FunFam" id="3.40.50.300:FF:000221">
    <property type="entry name" value="Multidrug ABC transporter ATP-binding protein"/>
    <property type="match status" value="1"/>
</dbReference>
<protein>
    <submittedName>
        <fullName evidence="14">ABC-type transporter, permease and ATPase components</fullName>
    </submittedName>
</protein>
<feature type="domain" description="ABC transporter" evidence="12">
    <location>
        <begin position="350"/>
        <end position="585"/>
    </location>
</feature>
<dbReference type="InterPro" id="IPR017871">
    <property type="entry name" value="ABC_transporter-like_CS"/>
</dbReference>
<evidence type="ECO:0000259" key="13">
    <source>
        <dbReference type="PROSITE" id="PS50929"/>
    </source>
</evidence>
<dbReference type="SUPFAM" id="SSF52540">
    <property type="entry name" value="P-loop containing nucleoside triphosphate hydrolases"/>
    <property type="match status" value="1"/>
</dbReference>
<dbReference type="OrthoDB" id="9762778at2"/>
<evidence type="ECO:0000256" key="3">
    <source>
        <dbReference type="ARBA" id="ARBA00022448"/>
    </source>
</evidence>
<dbReference type="InterPro" id="IPR039421">
    <property type="entry name" value="Type_1_exporter"/>
</dbReference>
<evidence type="ECO:0000256" key="9">
    <source>
        <dbReference type="ARBA" id="ARBA00023136"/>
    </source>
</evidence>
<dbReference type="AlphaFoldDB" id="U4KPK5"/>
<evidence type="ECO:0000256" key="11">
    <source>
        <dbReference type="SAM" id="Phobius"/>
    </source>
</evidence>
<evidence type="ECO:0000313" key="15">
    <source>
        <dbReference type="Proteomes" id="UP000032737"/>
    </source>
</evidence>
<evidence type="ECO:0000256" key="5">
    <source>
        <dbReference type="ARBA" id="ARBA00022692"/>
    </source>
</evidence>
<keyword evidence="5 11" id="KW-0812">Transmembrane</keyword>
<dbReference type="Proteomes" id="UP000032737">
    <property type="component" value="Chromosome"/>
</dbReference>
<comment type="similarity">
    <text evidence="2">Belongs to the ABC transporter superfamily.</text>
</comment>
<dbReference type="GO" id="GO:0016887">
    <property type="term" value="F:ATP hydrolysis activity"/>
    <property type="evidence" value="ECO:0007669"/>
    <property type="project" value="InterPro"/>
</dbReference>
<dbReference type="KEGG" id="abra:BN85312840"/>
<comment type="subcellular location">
    <subcellularLocation>
        <location evidence="1">Cell membrane</location>
        <topology evidence="1">Multi-pass membrane protein</topology>
    </subcellularLocation>
</comment>
<accession>U4KPK5</accession>
<evidence type="ECO:0000256" key="8">
    <source>
        <dbReference type="ARBA" id="ARBA00022989"/>
    </source>
</evidence>
<feature type="domain" description="ABC transmembrane type-1" evidence="13">
    <location>
        <begin position="20"/>
        <end position="318"/>
    </location>
</feature>
<keyword evidence="7" id="KW-0067">ATP-binding</keyword>
<dbReference type="EMBL" id="FO681348">
    <property type="protein sequence ID" value="CCV66305.1"/>
    <property type="molecule type" value="Genomic_DNA"/>
</dbReference>
<dbReference type="Pfam" id="PF00664">
    <property type="entry name" value="ABC_membrane"/>
    <property type="match status" value="1"/>
</dbReference>
<keyword evidence="9 11" id="KW-0472">Membrane</keyword>
<dbReference type="InterPro" id="IPR027417">
    <property type="entry name" value="P-loop_NTPase"/>
</dbReference>
<proteinExistence type="inferred from homology"/>
<feature type="transmembrane region" description="Helical" evidence="11">
    <location>
        <begin position="154"/>
        <end position="171"/>
    </location>
</feature>
<evidence type="ECO:0000256" key="6">
    <source>
        <dbReference type="ARBA" id="ARBA00022741"/>
    </source>
</evidence>
<dbReference type="GO" id="GO:0015421">
    <property type="term" value="F:ABC-type oligopeptide transporter activity"/>
    <property type="evidence" value="ECO:0007669"/>
    <property type="project" value="TreeGrafter"/>
</dbReference>
<keyword evidence="3" id="KW-0813">Transport</keyword>
<dbReference type="PROSITE" id="PS00211">
    <property type="entry name" value="ABC_TRANSPORTER_1"/>
    <property type="match status" value="1"/>
</dbReference>
<feature type="transmembrane region" description="Helical" evidence="11">
    <location>
        <begin position="71"/>
        <end position="92"/>
    </location>
</feature>
<feature type="transmembrane region" description="Helical" evidence="11">
    <location>
        <begin position="259"/>
        <end position="281"/>
    </location>
</feature>
<dbReference type="HOGENOM" id="CLU_000604_84_3_14"/>
<sequence length="601" mass="68551">MRLFKLIRTAKGSYLHILYILILVVIGRFTYSYVPLFTQYVFDMLKEGSSNANFPTFFLNFLNGFTKIENLVVVIATTLVFYQLIRFTLIFFEEFMRGRLAEHISKTLRDRLYSHIQSLDYNYHNNVDTGDLVQRVTTDIEAMSNFVSNRIPEFIRLIATVTFGAIQIYTINQTMVWIALGMIPITAVSSVFFFKYVDKSFKHIEESEARMMTVIQENLTGARIVRAFANEQFEINKLEKENKSYSEAFMKFQKASSMYWGLSDVLAMFQYLITVIVGVYFVRQDMISSGQIVAVLMLLGMLIWPVRGLGRMIGDFGRALVSTSRIYEILELKSEFIDNGTLKPEVQGEIRFENVSYQFPDANEAILKDVSFTIKPKETVAIIGKTGSGKTTIINLLSRMIDPTTGAIYLDGVNTKEIEKHYLRKQMGIVLQEPFLFSKTVYENIAIVSPLIKKENVMKAAQIAAIERDIASFERGYETIVGERGTTLSGGQKQRVAIARVLVEDKPILIFDDSLSAVDTETDLMIRNALKEKEAVSTTIIITHRITTAKQADKIIVVEDGKISDIGTHETLYKKEGLYQKLWDIQGKLEQEFLDLLKEVD</sequence>
<dbReference type="RefSeq" id="WP_030005165.1">
    <property type="nucleotide sequence ID" value="NC_022549.1"/>
</dbReference>
<keyword evidence="8 11" id="KW-1133">Transmembrane helix</keyword>
<feature type="transmembrane region" description="Helical" evidence="11">
    <location>
        <begin position="177"/>
        <end position="197"/>
    </location>
</feature>
<reference evidence="14 15" key="1">
    <citation type="journal article" date="2013" name="J. Mol. Microbiol. Biotechnol.">
        <title>Analysis of the Complete Genomes of Acholeplasma brassicae , A. palmae and A. laidlawii and Their Comparison to the Obligate Parasites from ' Candidatus Phytoplasma'.</title>
        <authorList>
            <person name="Kube M."/>
            <person name="Siewert C."/>
            <person name="Migdoll A.M."/>
            <person name="Duduk B."/>
            <person name="Holz S."/>
            <person name="Rabus R."/>
            <person name="Seemuller E."/>
            <person name="Mitrovic J."/>
            <person name="Muller I."/>
            <person name="Buttner C."/>
            <person name="Reinhardt R."/>
        </authorList>
    </citation>
    <scope>NUCLEOTIDE SEQUENCE [LARGE SCALE GENOMIC DNA]</scope>
    <source>
        <strain evidence="15">0502</strain>
    </source>
</reference>
<organism evidence="14 15">
    <name type="scientific">Acholeplasma brassicae</name>
    <dbReference type="NCBI Taxonomy" id="61635"/>
    <lineage>
        <taxon>Bacteria</taxon>
        <taxon>Bacillati</taxon>
        <taxon>Mycoplasmatota</taxon>
        <taxon>Mollicutes</taxon>
        <taxon>Acholeplasmatales</taxon>
        <taxon>Acholeplasmataceae</taxon>
        <taxon>Acholeplasma</taxon>
    </lineage>
</organism>